<keyword evidence="2" id="KW-0408">Iron</keyword>
<keyword evidence="1" id="KW-0479">Metal-binding</keyword>
<reference evidence="4" key="1">
    <citation type="submission" date="2023-03" db="EMBL/GenBank/DDBJ databases">
        <title>Chromosome-scale reference genome and RAD-based genetic map of yellow starthistle (Centaurea solstitialis) reveal putative structural variation and QTLs associated with invader traits.</title>
        <authorList>
            <person name="Reatini B."/>
            <person name="Cang F.A."/>
            <person name="Jiang Q."/>
            <person name="Mckibben M.T.W."/>
            <person name="Barker M.S."/>
            <person name="Rieseberg L.H."/>
            <person name="Dlugosch K.M."/>
        </authorList>
    </citation>
    <scope>NUCLEOTIDE SEQUENCE</scope>
    <source>
        <strain evidence="4">CAN-66</strain>
        <tissue evidence="4">Leaf</tissue>
    </source>
</reference>
<name>A0AA38W008_9ASTR</name>
<dbReference type="EMBL" id="JARYMX010000007">
    <property type="protein sequence ID" value="KAJ9541277.1"/>
    <property type="molecule type" value="Genomic_DNA"/>
</dbReference>
<feature type="domain" description="Fe2OG dioxygenase" evidence="3">
    <location>
        <begin position="415"/>
        <end position="518"/>
    </location>
</feature>
<dbReference type="Proteomes" id="UP001172457">
    <property type="component" value="Chromosome 7"/>
</dbReference>
<dbReference type="InterPro" id="IPR050231">
    <property type="entry name" value="Iron_ascorbate_oxido_reductase"/>
</dbReference>
<dbReference type="PANTHER" id="PTHR47990">
    <property type="entry name" value="2-OXOGLUTARATE (2OG) AND FE(II)-DEPENDENT OXYGENASE SUPERFAMILY PROTEIN-RELATED"/>
    <property type="match status" value="1"/>
</dbReference>
<dbReference type="Pfam" id="PF14226">
    <property type="entry name" value="DIOX_N"/>
    <property type="match status" value="2"/>
</dbReference>
<dbReference type="InterPro" id="IPR044861">
    <property type="entry name" value="IPNS-like_FE2OG_OXY"/>
</dbReference>
<dbReference type="GO" id="GO:0046872">
    <property type="term" value="F:metal ion binding"/>
    <property type="evidence" value="ECO:0007669"/>
    <property type="project" value="UniProtKB-KW"/>
</dbReference>
<dbReference type="InterPro" id="IPR005123">
    <property type="entry name" value="Oxoglu/Fe-dep_dioxygenase_dom"/>
</dbReference>
<evidence type="ECO:0000256" key="1">
    <source>
        <dbReference type="ARBA" id="ARBA00022723"/>
    </source>
</evidence>
<dbReference type="Gene3D" id="2.60.120.330">
    <property type="entry name" value="B-lactam Antibiotic, Isopenicillin N Synthase, Chain"/>
    <property type="match status" value="2"/>
</dbReference>
<accession>A0AA38W008</accession>
<evidence type="ECO:0000313" key="4">
    <source>
        <dbReference type="EMBL" id="KAJ9541277.1"/>
    </source>
</evidence>
<evidence type="ECO:0000256" key="2">
    <source>
        <dbReference type="ARBA" id="ARBA00023004"/>
    </source>
</evidence>
<dbReference type="SUPFAM" id="SSF51197">
    <property type="entry name" value="Clavaminate synthase-like"/>
    <property type="match status" value="2"/>
</dbReference>
<proteinExistence type="predicted"/>
<organism evidence="4 5">
    <name type="scientific">Centaurea solstitialis</name>
    <name type="common">yellow star-thistle</name>
    <dbReference type="NCBI Taxonomy" id="347529"/>
    <lineage>
        <taxon>Eukaryota</taxon>
        <taxon>Viridiplantae</taxon>
        <taxon>Streptophyta</taxon>
        <taxon>Embryophyta</taxon>
        <taxon>Tracheophyta</taxon>
        <taxon>Spermatophyta</taxon>
        <taxon>Magnoliopsida</taxon>
        <taxon>eudicotyledons</taxon>
        <taxon>Gunneridae</taxon>
        <taxon>Pentapetalae</taxon>
        <taxon>asterids</taxon>
        <taxon>campanulids</taxon>
        <taxon>Asterales</taxon>
        <taxon>Asteraceae</taxon>
        <taxon>Carduoideae</taxon>
        <taxon>Cardueae</taxon>
        <taxon>Centaureinae</taxon>
        <taxon>Centaurea</taxon>
    </lineage>
</organism>
<dbReference type="InterPro" id="IPR026992">
    <property type="entry name" value="DIOX_N"/>
</dbReference>
<gene>
    <name evidence="4" type="ORF">OSB04_027783</name>
</gene>
<dbReference type="Pfam" id="PF03171">
    <property type="entry name" value="2OG-FeII_Oxy"/>
    <property type="match status" value="1"/>
</dbReference>
<sequence>MATKCSNPVIDFHDFPNQLPKMMAACEEWGCFRLINIHEVLPSLLMTEMKSVVRSLFDLPVEIKRRNLGVIAESGYVAPTATNPLYESLGLYDLASSGDVEKFCSQLDATPHQKEVITKYVGAIRELSIKIGEKLTKGLGVKGEDVAFENWSGQFRINKYHFTHESVGCSGIQIHTDSSFLTILQDDDGVGALEVHKSSSFIPVYLEECENTVINALELVQARVARGREKGKDKKKKAEEAKQCKFPKFLRIFLDIMATKCSIPVIDFHDFPNQLPKMMVACEEWGCFRLINIHEVLPSLLMTEMKSVVRSLFDLPAEIKRRNIDVIAESGYVPPTATNPLYESLGLYDFASSGDVEKFCSKLDATPHQNGLHIFVHLWEVITKYVGAIRELSIKIGEKLTKGLGVKGEDVAFENWSGQFRINKYHFTRESVGCSGVQIHTDSGFLTILQDDDGVGGLEVHKSGRFIPVYVDPWPNTVVVNLDDLAKLWSNGRLHSVKHRVQCNEATTRLSFASFLVGPREGEAIEPLAQLVDVDHPPLYVPTTYAEYRKLRFSTNLHTGEALELLHTPSSEN</sequence>
<dbReference type="GO" id="GO:0016705">
    <property type="term" value="F:oxidoreductase activity, acting on paired donors, with incorporation or reduction of molecular oxygen"/>
    <property type="evidence" value="ECO:0007669"/>
    <property type="project" value="UniProtKB-ARBA"/>
</dbReference>
<evidence type="ECO:0000259" key="3">
    <source>
        <dbReference type="PROSITE" id="PS51471"/>
    </source>
</evidence>
<dbReference type="PROSITE" id="PS51471">
    <property type="entry name" value="FE2OG_OXY"/>
    <property type="match status" value="1"/>
</dbReference>
<comment type="caution">
    <text evidence="4">The sequence shown here is derived from an EMBL/GenBank/DDBJ whole genome shotgun (WGS) entry which is preliminary data.</text>
</comment>
<protein>
    <recommendedName>
        <fullName evidence="3">Fe2OG dioxygenase domain-containing protein</fullName>
    </recommendedName>
</protein>
<dbReference type="AlphaFoldDB" id="A0AA38W008"/>
<keyword evidence="5" id="KW-1185">Reference proteome</keyword>
<dbReference type="InterPro" id="IPR027443">
    <property type="entry name" value="IPNS-like_sf"/>
</dbReference>
<evidence type="ECO:0000313" key="5">
    <source>
        <dbReference type="Proteomes" id="UP001172457"/>
    </source>
</evidence>